<dbReference type="EMBL" id="JXTB01000171">
    <property type="protein sequence ID" value="PON56453.1"/>
    <property type="molecule type" value="Genomic_DNA"/>
</dbReference>
<evidence type="ECO:0008006" key="3">
    <source>
        <dbReference type="Google" id="ProtNLM"/>
    </source>
</evidence>
<protein>
    <recommendedName>
        <fullName evidence="3">Reverse transcriptase domain-containing protein</fullName>
    </recommendedName>
</protein>
<keyword evidence="2" id="KW-1185">Reference proteome</keyword>
<dbReference type="Proteomes" id="UP000237105">
    <property type="component" value="Unassembled WGS sequence"/>
</dbReference>
<organism evidence="1 2">
    <name type="scientific">Parasponia andersonii</name>
    <name type="common">Sponia andersonii</name>
    <dbReference type="NCBI Taxonomy" id="3476"/>
    <lineage>
        <taxon>Eukaryota</taxon>
        <taxon>Viridiplantae</taxon>
        <taxon>Streptophyta</taxon>
        <taxon>Embryophyta</taxon>
        <taxon>Tracheophyta</taxon>
        <taxon>Spermatophyta</taxon>
        <taxon>Magnoliopsida</taxon>
        <taxon>eudicotyledons</taxon>
        <taxon>Gunneridae</taxon>
        <taxon>Pentapetalae</taxon>
        <taxon>rosids</taxon>
        <taxon>fabids</taxon>
        <taxon>Rosales</taxon>
        <taxon>Cannabaceae</taxon>
        <taxon>Parasponia</taxon>
    </lineage>
</organism>
<dbReference type="PANTHER" id="PTHR33240:SF15">
    <property type="entry name" value="GAG-PRO-LIKE PROTEIN"/>
    <property type="match status" value="1"/>
</dbReference>
<accession>A0A2P5C5Z0</accession>
<gene>
    <name evidence="1" type="ORF">PanWU01x14_181460</name>
</gene>
<name>A0A2P5C5Z0_PARAD</name>
<comment type="caution">
    <text evidence="1">The sequence shown here is derived from an EMBL/GenBank/DDBJ whole genome shotgun (WGS) entry which is preliminary data.</text>
</comment>
<dbReference type="OrthoDB" id="1746852at2759"/>
<sequence>MPRGMTELMAKIGTYPRVSTIMTQFLVVDCPSAFNAVLGRLILRELRAVTSIYHLAMKFSTQHRVGEVRGKQYDVRTCYNNSLKLVAKDVAPRTMMVQLQGEASNEMSIEDLDPREIDGEFNIGLIEDLEDLSIDRSSKVLKIGVKLQEPM</sequence>
<evidence type="ECO:0000313" key="1">
    <source>
        <dbReference type="EMBL" id="PON56453.1"/>
    </source>
</evidence>
<dbReference type="AlphaFoldDB" id="A0A2P5C5Z0"/>
<reference evidence="2" key="1">
    <citation type="submission" date="2016-06" db="EMBL/GenBank/DDBJ databases">
        <title>Parallel loss of symbiosis genes in relatives of nitrogen-fixing non-legume Parasponia.</title>
        <authorList>
            <person name="Van Velzen R."/>
            <person name="Holmer R."/>
            <person name="Bu F."/>
            <person name="Rutten L."/>
            <person name="Van Zeijl A."/>
            <person name="Liu W."/>
            <person name="Santuari L."/>
            <person name="Cao Q."/>
            <person name="Sharma T."/>
            <person name="Shen D."/>
            <person name="Roswanjaya Y."/>
            <person name="Wardhani T."/>
            <person name="Kalhor M.S."/>
            <person name="Jansen J."/>
            <person name="Van den Hoogen J."/>
            <person name="Gungor B."/>
            <person name="Hartog M."/>
            <person name="Hontelez J."/>
            <person name="Verver J."/>
            <person name="Yang W.-C."/>
            <person name="Schijlen E."/>
            <person name="Repin R."/>
            <person name="Schilthuizen M."/>
            <person name="Schranz E."/>
            <person name="Heidstra R."/>
            <person name="Miyata K."/>
            <person name="Fedorova E."/>
            <person name="Kohlen W."/>
            <person name="Bisseling T."/>
            <person name="Smit S."/>
            <person name="Geurts R."/>
        </authorList>
    </citation>
    <scope>NUCLEOTIDE SEQUENCE [LARGE SCALE GENOMIC DNA]</scope>
    <source>
        <strain evidence="2">cv. WU1-14</strain>
    </source>
</reference>
<dbReference type="PANTHER" id="PTHR33240">
    <property type="entry name" value="OS08G0508500 PROTEIN"/>
    <property type="match status" value="1"/>
</dbReference>
<proteinExistence type="predicted"/>
<evidence type="ECO:0000313" key="2">
    <source>
        <dbReference type="Proteomes" id="UP000237105"/>
    </source>
</evidence>